<dbReference type="GO" id="GO:0000447">
    <property type="term" value="P:endonucleolytic cleavage in ITS1 to separate SSU-rRNA from 5.8S rRNA and LSU-rRNA from tricistronic rRNA transcript (SSU-rRNA, 5.8S rRNA, LSU-rRNA)"/>
    <property type="evidence" value="ECO:0007669"/>
    <property type="project" value="TreeGrafter"/>
</dbReference>
<evidence type="ECO:0000256" key="2">
    <source>
        <dbReference type="ARBA" id="ARBA00005819"/>
    </source>
</evidence>
<dbReference type="InterPro" id="IPR035979">
    <property type="entry name" value="RBD_domain_sf"/>
</dbReference>
<keyword evidence="4" id="KW-0539">Nucleus</keyword>
<feature type="compositionally biased region" description="Acidic residues" evidence="7">
    <location>
        <begin position="149"/>
        <end position="159"/>
    </location>
</feature>
<dbReference type="GO" id="GO:0003723">
    <property type="term" value="F:RNA binding"/>
    <property type="evidence" value="ECO:0007669"/>
    <property type="project" value="UniProtKB-KW"/>
</dbReference>
<evidence type="ECO:0000256" key="1">
    <source>
        <dbReference type="ARBA" id="ARBA00004604"/>
    </source>
</evidence>
<comment type="caution">
    <text evidence="8">The sequence shown here is derived from an EMBL/GenBank/DDBJ whole genome shotgun (WGS) entry which is preliminary data.</text>
</comment>
<dbReference type="GO" id="GO:0034462">
    <property type="term" value="P:small-subunit processome assembly"/>
    <property type="evidence" value="ECO:0007669"/>
    <property type="project" value="TreeGrafter"/>
</dbReference>
<keyword evidence="3" id="KW-0694">RNA-binding</keyword>
<organism evidence="8 9">
    <name type="scientific">Ustilaginoidea virens</name>
    <name type="common">Rice false smut fungus</name>
    <name type="synonym">Villosiclava virens</name>
    <dbReference type="NCBI Taxonomy" id="1159556"/>
    <lineage>
        <taxon>Eukaryota</taxon>
        <taxon>Fungi</taxon>
        <taxon>Dikarya</taxon>
        <taxon>Ascomycota</taxon>
        <taxon>Pezizomycotina</taxon>
        <taxon>Sordariomycetes</taxon>
        <taxon>Hypocreomycetidae</taxon>
        <taxon>Hypocreales</taxon>
        <taxon>Clavicipitaceae</taxon>
        <taxon>Ustilaginoidea</taxon>
    </lineage>
</organism>
<protein>
    <recommendedName>
        <fullName evidence="6">18S rRNA factor 2</fullName>
    </recommendedName>
</protein>
<dbReference type="GO" id="GO:0000472">
    <property type="term" value="P:endonucleolytic cleavage to generate mature 5'-end of SSU-rRNA from (SSU-rRNA, 5.8S rRNA, LSU-rRNA)"/>
    <property type="evidence" value="ECO:0007669"/>
    <property type="project" value="TreeGrafter"/>
</dbReference>
<evidence type="ECO:0000256" key="5">
    <source>
        <dbReference type="ARBA" id="ARBA00025024"/>
    </source>
</evidence>
<dbReference type="PANTHER" id="PTHR12311:SF7">
    <property type="entry name" value="ACTIVATOR OF BASAL TRANSCRIPTION 1"/>
    <property type="match status" value="1"/>
</dbReference>
<dbReference type="AlphaFoldDB" id="A0A1B5KY80"/>
<accession>A0A1B5KY80</accession>
<evidence type="ECO:0000256" key="3">
    <source>
        <dbReference type="ARBA" id="ARBA00022884"/>
    </source>
</evidence>
<reference evidence="9" key="1">
    <citation type="journal article" date="2016" name="Genome Announc.">
        <title>Genome sequence of Ustilaginoidea virens IPU010, a rice pathogenic fungus causing false smut.</title>
        <authorList>
            <person name="Kumagai T."/>
            <person name="Ishii T."/>
            <person name="Terai G."/>
            <person name="Umemura M."/>
            <person name="Machida M."/>
            <person name="Asai K."/>
        </authorList>
    </citation>
    <scope>NUCLEOTIDE SEQUENCE [LARGE SCALE GENOMIC DNA]</scope>
    <source>
        <strain evidence="9">IPU010</strain>
    </source>
</reference>
<dbReference type="GO" id="GO:0000480">
    <property type="term" value="P:endonucleolytic cleavage in 5'-ETS of tricistronic rRNA transcript (SSU-rRNA, 5.8S rRNA, LSU-rRNA)"/>
    <property type="evidence" value="ECO:0007669"/>
    <property type="project" value="TreeGrafter"/>
</dbReference>
<dbReference type="Gene3D" id="3.30.70.330">
    <property type="match status" value="1"/>
</dbReference>
<dbReference type="CDD" id="cd12263">
    <property type="entry name" value="RRM_ABT1_like"/>
    <property type="match status" value="1"/>
</dbReference>
<evidence type="ECO:0000256" key="6">
    <source>
        <dbReference type="ARBA" id="ARBA00032634"/>
    </source>
</evidence>
<dbReference type="PANTHER" id="PTHR12311">
    <property type="entry name" value="ACTIVATOR OF BASAL TRANSCRIPTION 1"/>
    <property type="match status" value="1"/>
</dbReference>
<gene>
    <name evidence="8" type="ORF">UVI_02055970</name>
</gene>
<dbReference type="EMBL" id="BBTG02000046">
    <property type="protein sequence ID" value="GAO16018.1"/>
    <property type="molecule type" value="Genomic_DNA"/>
</dbReference>
<feature type="region of interest" description="Disordered" evidence="7">
    <location>
        <begin position="134"/>
        <end position="194"/>
    </location>
</feature>
<comment type="function">
    <text evidence="5">Involved in the small subunit (SSU) processome assembly and function, and in the 18S rRNA synthesis. Required for the early cleavages at sites A0, A1 and A2.</text>
</comment>
<evidence type="ECO:0000256" key="4">
    <source>
        <dbReference type="ARBA" id="ARBA00023242"/>
    </source>
</evidence>
<dbReference type="Proteomes" id="UP000054053">
    <property type="component" value="Unassembled WGS sequence"/>
</dbReference>
<dbReference type="GO" id="GO:0005730">
    <property type="term" value="C:nucleolus"/>
    <property type="evidence" value="ECO:0007669"/>
    <property type="project" value="UniProtKB-SubCell"/>
</dbReference>
<comment type="subcellular location">
    <subcellularLocation>
        <location evidence="1">Nucleus</location>
        <location evidence="1">Nucleolus</location>
    </subcellularLocation>
</comment>
<comment type="similarity">
    <text evidence="2">Belongs to the ESF2/ABP1 family.</text>
</comment>
<dbReference type="SUPFAM" id="SSF54928">
    <property type="entry name" value="RNA-binding domain, RBD"/>
    <property type="match status" value="1"/>
</dbReference>
<evidence type="ECO:0000313" key="9">
    <source>
        <dbReference type="Proteomes" id="UP000054053"/>
    </source>
</evidence>
<dbReference type="InterPro" id="IPR034353">
    <property type="entry name" value="ABT1/ESF2_RRM"/>
</dbReference>
<evidence type="ECO:0000313" key="8">
    <source>
        <dbReference type="EMBL" id="GAO16018.1"/>
    </source>
</evidence>
<dbReference type="InterPro" id="IPR039119">
    <property type="entry name" value="ABT1/Esf2"/>
</dbReference>
<dbReference type="InterPro" id="IPR012677">
    <property type="entry name" value="Nucleotide-bd_a/b_plait_sf"/>
</dbReference>
<evidence type="ECO:0000256" key="7">
    <source>
        <dbReference type="SAM" id="MobiDB-lite"/>
    </source>
</evidence>
<proteinExistence type="inferred from homology"/>
<name>A0A1B5KY80_USTVR</name>
<sequence>MKPSALRSLLSPYGSLGRVFLAPEDAAARARRRRAGGNKRLLFTEGWVEFARKREAKAACELLNGRGMGGKKGSFFRDDLWNLVYLRGFKWHNLTEQIAAENAERTSRMRAEIGKAARENGEFVRNVERAKALGGMAAKRASKRKAAGDDDDDGDEGDEPGPGPGTTVEEERRARSFRQVRGVKKDVGTEEQPADVARVLSKIF</sequence>